<dbReference type="Gene3D" id="3.40.50.10140">
    <property type="entry name" value="Toll/interleukin-1 receptor homology (TIR) domain"/>
    <property type="match status" value="1"/>
</dbReference>
<evidence type="ECO:0000313" key="2">
    <source>
        <dbReference type="EMBL" id="TCL18656.1"/>
    </source>
</evidence>
<feature type="domain" description="TIR" evidence="1">
    <location>
        <begin position="228"/>
        <end position="315"/>
    </location>
</feature>
<dbReference type="SUPFAM" id="SSF52200">
    <property type="entry name" value="Toll/Interleukin receptor TIR domain"/>
    <property type="match status" value="1"/>
</dbReference>
<dbReference type="InterPro" id="IPR035897">
    <property type="entry name" value="Toll_tir_struct_dom_sf"/>
</dbReference>
<organism evidence="2 3">
    <name type="scientific">Azotobacter chroococcum</name>
    <dbReference type="NCBI Taxonomy" id="353"/>
    <lineage>
        <taxon>Bacteria</taxon>
        <taxon>Pseudomonadati</taxon>
        <taxon>Pseudomonadota</taxon>
        <taxon>Gammaproteobacteria</taxon>
        <taxon>Pseudomonadales</taxon>
        <taxon>Pseudomonadaceae</taxon>
        <taxon>Azotobacter</taxon>
    </lineage>
</organism>
<dbReference type="Proteomes" id="UP000295169">
    <property type="component" value="Unassembled WGS sequence"/>
</dbReference>
<dbReference type="Pfam" id="PF13676">
    <property type="entry name" value="TIR_2"/>
    <property type="match status" value="1"/>
</dbReference>
<dbReference type="GO" id="GO:0007165">
    <property type="term" value="P:signal transduction"/>
    <property type="evidence" value="ECO:0007669"/>
    <property type="project" value="InterPro"/>
</dbReference>
<reference evidence="2 3" key="1">
    <citation type="submission" date="2019-03" db="EMBL/GenBank/DDBJ databases">
        <title>Genomic Encyclopedia of Type Strains, Phase IV (KMG-IV): sequencing the most valuable type-strain genomes for metagenomic binning, comparative biology and taxonomic classification.</title>
        <authorList>
            <person name="Goeker M."/>
        </authorList>
    </citation>
    <scope>NUCLEOTIDE SEQUENCE [LARGE SCALE GENOMIC DNA]</scope>
    <source>
        <strain evidence="2 3">DSM 2286</strain>
    </source>
</reference>
<sequence length="739" mass="81744">MHTGCAGKCGAGRVHYSTQMGRAKARPLASALGDIRLPMGCNGVAIEREERFEMSGLSRRFPLLVQFEFHPASKAAAAAAEYLHEVLNADPAVPGLQIPTTFTPDDGSGEPPEPAVATEADRVLVVLLADDQLAVAARKSTKNGMTWGEYATQLRSLTEAAGHRFMPVQLTENAWPIDKRLDDTNFLRAWAIDGVEERHKFIARRLVHLLIRRLRPRPDNEDAPPATIFLSHTKMDLEHEPRVVKTLLSHLTASQPEKMWFDSGDISTGSRFAREIEQGVQDSALLAIVTDSYSSRSWCRKEVLLAKHYQRPVVIVDAVQERETRRFPYSGNTPVIRWKPNDAQGVVDLLLREVLRHAYAEESLKQRKHEGDLILPAGPELVTIVHYCKEEEQPVILYPDPPLGPEELEVLERTGVRVETPLQRHALKHDLRSRNLTVALSVSGAEDLGRYGLRTVHLDSILLDLSRYLLVAGVRLAYGGHLGSDGYTLRLADLVRDPIVEQLRGTSSTDQAVPELVTYLPWPMLASVRDEARLGPLVEMLRCDRPSDIDEAIDPSFVAAPDVEIPSDTALHRFAWSRGLTSMREHQTKELSARVVVGGKLGRPDTPYMGRMPGVLEEALLGIRAQRPVYLVGAFGGCARLVFDALDGIERVELTSAYHQALPHAPELKALYADRSVAWDEFENIAAELKACGISGLKNGLSVEENRELATSRSAERIVELILHGLQQCSQPAAAGGTE</sequence>
<gene>
    <name evidence="2" type="ORF">EV691_1453</name>
</gene>
<dbReference type="EMBL" id="SMMU01000045">
    <property type="protein sequence ID" value="TCL18656.1"/>
    <property type="molecule type" value="Genomic_DNA"/>
</dbReference>
<protein>
    <submittedName>
        <fullName evidence="2">TIR domain-containing protein</fullName>
    </submittedName>
</protein>
<dbReference type="AlphaFoldDB" id="A0A4R1NZE2"/>
<dbReference type="InterPro" id="IPR041160">
    <property type="entry name" value="LD_cluster2"/>
</dbReference>
<proteinExistence type="predicted"/>
<evidence type="ECO:0000313" key="3">
    <source>
        <dbReference type="Proteomes" id="UP000295169"/>
    </source>
</evidence>
<name>A0A4R1NZE2_9GAMM</name>
<evidence type="ECO:0000259" key="1">
    <source>
        <dbReference type="Pfam" id="PF13676"/>
    </source>
</evidence>
<accession>A0A4R1NZE2</accession>
<dbReference type="InterPro" id="IPR000157">
    <property type="entry name" value="TIR_dom"/>
</dbReference>
<dbReference type="Pfam" id="PF18163">
    <property type="entry name" value="LD_cluster2"/>
    <property type="match status" value="1"/>
</dbReference>
<comment type="caution">
    <text evidence="2">The sequence shown here is derived from an EMBL/GenBank/DDBJ whole genome shotgun (WGS) entry which is preliminary data.</text>
</comment>